<reference evidence="1 2" key="1">
    <citation type="submission" date="2018-06" db="EMBL/GenBank/DDBJ databases">
        <title>Extensive metabolic versatility and redundancy in microbially diverse, dynamic hydrothermal sediments.</title>
        <authorList>
            <person name="Dombrowski N."/>
            <person name="Teske A."/>
            <person name="Baker B.J."/>
        </authorList>
    </citation>
    <scope>NUCLEOTIDE SEQUENCE [LARGE SCALE GENOMIC DNA]</scope>
    <source>
        <strain evidence="1">B34_G17</strain>
    </source>
</reference>
<dbReference type="Proteomes" id="UP000272051">
    <property type="component" value="Unassembled WGS sequence"/>
</dbReference>
<evidence type="ECO:0008006" key="3">
    <source>
        <dbReference type="Google" id="ProtNLM"/>
    </source>
</evidence>
<name>A0A497ERB7_9CREN</name>
<comment type="caution">
    <text evidence="1">The sequence shown here is derived from an EMBL/GenBank/DDBJ whole genome shotgun (WGS) entry which is preliminary data.</text>
</comment>
<organism evidence="1 2">
    <name type="scientific">Thermoproteota archaeon</name>
    <dbReference type="NCBI Taxonomy" id="2056631"/>
    <lineage>
        <taxon>Archaea</taxon>
        <taxon>Thermoproteota</taxon>
    </lineage>
</organism>
<dbReference type="InterPro" id="IPR019198">
    <property type="entry name" value="Beta_propeller_containing"/>
</dbReference>
<accession>A0A497ERB7</accession>
<proteinExistence type="predicted"/>
<evidence type="ECO:0000313" key="2">
    <source>
        <dbReference type="Proteomes" id="UP000272051"/>
    </source>
</evidence>
<protein>
    <recommendedName>
        <fullName evidence="3">Copper amine oxidase</fullName>
    </recommendedName>
</protein>
<dbReference type="EMBL" id="QMQX01000196">
    <property type="protein sequence ID" value="RLE49729.1"/>
    <property type="molecule type" value="Genomic_DNA"/>
</dbReference>
<dbReference type="AlphaFoldDB" id="A0A497ERB7"/>
<gene>
    <name evidence="1" type="ORF">DRJ33_07970</name>
</gene>
<sequence>MGIRTALLLLVLATIAFTVSSNMLCASNSQREVANDNDLVKRFDSFSEMVSYIKAFNELDLEAVKIPYPAFIEEVRGATPANIANDLAFKITVAKAVETSIKYSKTNVQVAGVEEADIVKSDGEYLYIAKGDHVVILKAYPPDEMRVVSEITLKGYVSGIFICGERLIAICSSTPKVSPLPFIEYKVVPYREQVSIAVYDISNKEDPKLVDDDEVSGHFVNARMLDKFCYVIVQQPAYILGQVVLPVINGETIPATDVAYFEEDLPQVFTIVLAIDTEDGSLSKEVFLTGASSYVYMSKENLYLISQRIENVFYVLQEVVKIMNLSLPDASFKNSLVKIAPQLEESFNRLPPDKRLEIWKKISKATLKQTTETVIYRFSVEKLSLKAEAKGSVPGKVLDQFSMDEYEGFFRIATTSEDIEGRRNNVYVLDMDLNIVGKLEGLAEGERIYAARYLGDKMFLVTFKTIDPLFAIDLADPTHPKVVGYLKMPGFSEYIHPYEHYLIGVGRHADMNGRVRCLKISLVDISNLEEPTEISSIIIDEATWSPIFTDHKAFAINLDKKYMAVPAYGLKNGIYIIDFSEDSLNVKGFVKHPGARRAAFIEDYIYTVSQDIVKALDDSTLVLLSELSLADMIV</sequence>
<dbReference type="Pfam" id="PF09826">
    <property type="entry name" value="Beta_propel"/>
    <property type="match status" value="1"/>
</dbReference>
<evidence type="ECO:0000313" key="1">
    <source>
        <dbReference type="EMBL" id="RLE49729.1"/>
    </source>
</evidence>
<dbReference type="InterPro" id="IPR014441">
    <property type="entry name" value="UCP006425_b-propeller"/>
</dbReference>
<dbReference type="PIRSF" id="PIRSF006425">
    <property type="entry name" value="UCP006425_WD40"/>
    <property type="match status" value="1"/>
</dbReference>